<keyword evidence="3" id="KW-1185">Reference proteome</keyword>
<dbReference type="Proteomes" id="UP001153365">
    <property type="component" value="Unassembled WGS sequence"/>
</dbReference>
<dbReference type="AlphaFoldDB" id="A0AAV0BBK0"/>
<comment type="caution">
    <text evidence="2">The sequence shown here is derived from an EMBL/GenBank/DDBJ whole genome shotgun (WGS) entry which is preliminary data.</text>
</comment>
<proteinExistence type="predicted"/>
<organism evidence="2 3">
    <name type="scientific">Phakopsora pachyrhizi</name>
    <name type="common">Asian soybean rust disease fungus</name>
    <dbReference type="NCBI Taxonomy" id="170000"/>
    <lineage>
        <taxon>Eukaryota</taxon>
        <taxon>Fungi</taxon>
        <taxon>Dikarya</taxon>
        <taxon>Basidiomycota</taxon>
        <taxon>Pucciniomycotina</taxon>
        <taxon>Pucciniomycetes</taxon>
        <taxon>Pucciniales</taxon>
        <taxon>Phakopsoraceae</taxon>
        <taxon>Phakopsora</taxon>
    </lineage>
</organism>
<evidence type="ECO:0000313" key="3">
    <source>
        <dbReference type="Proteomes" id="UP001153365"/>
    </source>
</evidence>
<feature type="compositionally biased region" description="Polar residues" evidence="1">
    <location>
        <begin position="72"/>
        <end position="86"/>
    </location>
</feature>
<feature type="region of interest" description="Disordered" evidence="1">
    <location>
        <begin position="58"/>
        <end position="86"/>
    </location>
</feature>
<gene>
    <name evidence="2" type="ORF">PPACK8108_LOCUS16315</name>
</gene>
<protein>
    <submittedName>
        <fullName evidence="2">Uncharacterized protein</fullName>
    </submittedName>
</protein>
<evidence type="ECO:0000313" key="2">
    <source>
        <dbReference type="EMBL" id="CAH7683057.1"/>
    </source>
</evidence>
<feature type="region of interest" description="Disordered" evidence="1">
    <location>
        <begin position="1"/>
        <end position="21"/>
    </location>
</feature>
<reference evidence="2" key="1">
    <citation type="submission" date="2022-06" db="EMBL/GenBank/DDBJ databases">
        <authorList>
            <consortium name="SYNGENTA / RWTH Aachen University"/>
        </authorList>
    </citation>
    <scope>NUCLEOTIDE SEQUENCE</scope>
</reference>
<sequence length="86" mass="9384">MNGESVKKGNENIEGSKSHEVRLDEEINIHYGESVTGFCWILQGFEEEGVAVEGNGWRHRNEGQKLGGGAHQGQSGWNKTTGATDL</sequence>
<dbReference type="EMBL" id="CALTRL010004418">
    <property type="protein sequence ID" value="CAH7683057.1"/>
    <property type="molecule type" value="Genomic_DNA"/>
</dbReference>
<name>A0AAV0BBK0_PHAPC</name>
<accession>A0AAV0BBK0</accession>
<evidence type="ECO:0000256" key="1">
    <source>
        <dbReference type="SAM" id="MobiDB-lite"/>
    </source>
</evidence>